<dbReference type="Proteomes" id="UP001162164">
    <property type="component" value="Unassembled WGS sequence"/>
</dbReference>
<dbReference type="EMBL" id="JAPWTJ010000363">
    <property type="protein sequence ID" value="KAJ8979209.1"/>
    <property type="molecule type" value="Genomic_DNA"/>
</dbReference>
<evidence type="ECO:0000313" key="2">
    <source>
        <dbReference type="Proteomes" id="UP001162164"/>
    </source>
</evidence>
<reference evidence="1" key="1">
    <citation type="journal article" date="2023" name="Insect Mol. Biol.">
        <title>Genome sequencing provides insights into the evolution of gene families encoding plant cell wall-degrading enzymes in longhorned beetles.</title>
        <authorList>
            <person name="Shin N.R."/>
            <person name="Okamura Y."/>
            <person name="Kirsch R."/>
            <person name="Pauchet Y."/>
        </authorList>
    </citation>
    <scope>NUCLEOTIDE SEQUENCE</scope>
    <source>
        <strain evidence="1">MMC_N1</strain>
    </source>
</reference>
<keyword evidence="2" id="KW-1185">Reference proteome</keyword>
<sequence length="138" mass="15938">MKSKICKNYTYRFKINLVTVFGDICLRCEENMAAVPQGAFAAKKIRKNEEKRKEYNFNVELNPTNYSSKFMNSIWGQYNRYSVHNLKKIMDDNILPGRSANKEWEFIPGTQTVEKNSFSTEVGSIGSPISFSPQNVYN</sequence>
<gene>
    <name evidence="1" type="ORF">NQ317_011848</name>
</gene>
<comment type="caution">
    <text evidence="1">The sequence shown here is derived from an EMBL/GenBank/DDBJ whole genome shotgun (WGS) entry which is preliminary data.</text>
</comment>
<evidence type="ECO:0000313" key="1">
    <source>
        <dbReference type="EMBL" id="KAJ8979209.1"/>
    </source>
</evidence>
<organism evidence="1 2">
    <name type="scientific">Molorchus minor</name>
    <dbReference type="NCBI Taxonomy" id="1323400"/>
    <lineage>
        <taxon>Eukaryota</taxon>
        <taxon>Metazoa</taxon>
        <taxon>Ecdysozoa</taxon>
        <taxon>Arthropoda</taxon>
        <taxon>Hexapoda</taxon>
        <taxon>Insecta</taxon>
        <taxon>Pterygota</taxon>
        <taxon>Neoptera</taxon>
        <taxon>Endopterygota</taxon>
        <taxon>Coleoptera</taxon>
        <taxon>Polyphaga</taxon>
        <taxon>Cucujiformia</taxon>
        <taxon>Chrysomeloidea</taxon>
        <taxon>Cerambycidae</taxon>
        <taxon>Lamiinae</taxon>
        <taxon>Monochamini</taxon>
        <taxon>Molorchus</taxon>
    </lineage>
</organism>
<accession>A0ABQ9JNQ8</accession>
<protein>
    <submittedName>
        <fullName evidence="1">Uncharacterized protein</fullName>
    </submittedName>
</protein>
<name>A0ABQ9JNQ8_9CUCU</name>
<proteinExistence type="predicted"/>